<name>A0ABP0L539_9DINO</name>
<feature type="compositionally biased region" description="Basic and acidic residues" evidence="1">
    <location>
        <begin position="238"/>
        <end position="250"/>
    </location>
</feature>
<protein>
    <submittedName>
        <fullName evidence="2">Uncharacterized protein</fullName>
    </submittedName>
</protein>
<feature type="compositionally biased region" description="Low complexity" evidence="1">
    <location>
        <begin position="45"/>
        <end position="62"/>
    </location>
</feature>
<feature type="region of interest" description="Disordered" evidence="1">
    <location>
        <begin position="230"/>
        <end position="328"/>
    </location>
</feature>
<evidence type="ECO:0000256" key="1">
    <source>
        <dbReference type="SAM" id="MobiDB-lite"/>
    </source>
</evidence>
<dbReference type="Proteomes" id="UP001642484">
    <property type="component" value="Unassembled WGS sequence"/>
</dbReference>
<sequence length="328" mass="35369">MGCGGSSEAKILEAKYAASYQAVTGTATQAAPKAPKAEPAKTTEPEAATQQPAASSQASTETGPTVDQAETVEPEDAPLAWWSLNSDWIRDSSQEILAAYNFFFEHIGIRKGWRQPPFKWEDVQGPFMASAEVVAVVRHRIDELGQGMVLRQLEGSSHDFLWGWAPEKPPSQAPHLKEFFRGLVFATMSDANGLVEGLDTEFLDYYVQSHPILESATVLQRIVTADVLKTGPDSTEEGPSHVDPEAKPEPTEPVEGEVQVKPATTSEEKKEDVEAAKPEDEKKDEGQAPSKVVADAQEPAEVVEEAKVTETKVSSSSALAAPLMLGNG</sequence>
<proteinExistence type="predicted"/>
<gene>
    <name evidence="2" type="ORF">CCMP2556_LOCUS19408</name>
</gene>
<accession>A0ABP0L539</accession>
<comment type="caution">
    <text evidence="2">The sequence shown here is derived from an EMBL/GenBank/DDBJ whole genome shotgun (WGS) entry which is preliminary data.</text>
</comment>
<organism evidence="2 3">
    <name type="scientific">Durusdinium trenchii</name>
    <dbReference type="NCBI Taxonomy" id="1381693"/>
    <lineage>
        <taxon>Eukaryota</taxon>
        <taxon>Sar</taxon>
        <taxon>Alveolata</taxon>
        <taxon>Dinophyceae</taxon>
        <taxon>Suessiales</taxon>
        <taxon>Symbiodiniaceae</taxon>
        <taxon>Durusdinium</taxon>
    </lineage>
</organism>
<feature type="compositionally biased region" description="Low complexity" evidence="1">
    <location>
        <begin position="311"/>
        <end position="328"/>
    </location>
</feature>
<evidence type="ECO:0000313" key="3">
    <source>
        <dbReference type="Proteomes" id="UP001642484"/>
    </source>
</evidence>
<dbReference type="EMBL" id="CAXAMN010011113">
    <property type="protein sequence ID" value="CAK9034261.1"/>
    <property type="molecule type" value="Genomic_DNA"/>
</dbReference>
<feature type="region of interest" description="Disordered" evidence="1">
    <location>
        <begin position="26"/>
        <end position="74"/>
    </location>
</feature>
<evidence type="ECO:0000313" key="2">
    <source>
        <dbReference type="EMBL" id="CAK9034261.1"/>
    </source>
</evidence>
<keyword evidence="3" id="KW-1185">Reference proteome</keyword>
<feature type="compositionally biased region" description="Basic and acidic residues" evidence="1">
    <location>
        <begin position="35"/>
        <end position="44"/>
    </location>
</feature>
<reference evidence="2 3" key="1">
    <citation type="submission" date="2024-02" db="EMBL/GenBank/DDBJ databases">
        <authorList>
            <person name="Chen Y."/>
            <person name="Shah S."/>
            <person name="Dougan E. K."/>
            <person name="Thang M."/>
            <person name="Chan C."/>
        </authorList>
    </citation>
    <scope>NUCLEOTIDE SEQUENCE [LARGE SCALE GENOMIC DNA]</scope>
</reference>
<feature type="compositionally biased region" description="Basic and acidic residues" evidence="1">
    <location>
        <begin position="266"/>
        <end position="286"/>
    </location>
</feature>